<feature type="transmembrane region" description="Helical" evidence="7">
    <location>
        <begin position="392"/>
        <end position="416"/>
    </location>
</feature>
<accession>A0A9D9HE75</accession>
<dbReference type="AlphaFoldDB" id="A0A9D9HE75"/>
<evidence type="ECO:0000256" key="4">
    <source>
        <dbReference type="ARBA" id="ARBA00022748"/>
    </source>
</evidence>
<gene>
    <name evidence="10" type="ORF">IAC32_07340</name>
</gene>
<dbReference type="Gene3D" id="3.40.30.10">
    <property type="entry name" value="Glutaredoxin"/>
    <property type="match status" value="1"/>
</dbReference>
<feature type="signal peptide" evidence="8">
    <location>
        <begin position="1"/>
        <end position="28"/>
    </location>
</feature>
<dbReference type="InterPro" id="IPR013766">
    <property type="entry name" value="Thioredoxin_domain"/>
</dbReference>
<reference evidence="10" key="1">
    <citation type="submission" date="2020-10" db="EMBL/GenBank/DDBJ databases">
        <authorList>
            <person name="Gilroy R."/>
        </authorList>
    </citation>
    <scope>NUCLEOTIDE SEQUENCE</scope>
    <source>
        <strain evidence="10">D3-1215</strain>
    </source>
</reference>
<keyword evidence="8" id="KW-0732">Signal</keyword>
<dbReference type="PANTHER" id="PTHR32234:SF0">
    <property type="entry name" value="THIOL:DISULFIDE INTERCHANGE PROTEIN DSBD"/>
    <property type="match status" value="1"/>
</dbReference>
<evidence type="ECO:0000256" key="7">
    <source>
        <dbReference type="SAM" id="Phobius"/>
    </source>
</evidence>
<feature type="transmembrane region" description="Helical" evidence="7">
    <location>
        <begin position="461"/>
        <end position="478"/>
    </location>
</feature>
<dbReference type="InterPro" id="IPR003834">
    <property type="entry name" value="Cyt_c_assmbl_TM_dom"/>
</dbReference>
<evidence type="ECO:0000256" key="3">
    <source>
        <dbReference type="ARBA" id="ARBA00022692"/>
    </source>
</evidence>
<feature type="transmembrane region" description="Helical" evidence="7">
    <location>
        <begin position="278"/>
        <end position="300"/>
    </location>
</feature>
<dbReference type="GO" id="GO:0017004">
    <property type="term" value="P:cytochrome complex assembly"/>
    <property type="evidence" value="ECO:0007669"/>
    <property type="project" value="UniProtKB-KW"/>
</dbReference>
<dbReference type="Pfam" id="PF13899">
    <property type="entry name" value="Thioredoxin_7"/>
    <property type="match status" value="1"/>
</dbReference>
<evidence type="ECO:0000256" key="2">
    <source>
        <dbReference type="ARBA" id="ARBA00022475"/>
    </source>
</evidence>
<dbReference type="InterPro" id="IPR028250">
    <property type="entry name" value="DsbDN"/>
</dbReference>
<dbReference type="GO" id="GO:0005886">
    <property type="term" value="C:plasma membrane"/>
    <property type="evidence" value="ECO:0007669"/>
    <property type="project" value="UniProtKB-SubCell"/>
</dbReference>
<comment type="subcellular location">
    <subcellularLocation>
        <location evidence="1">Cell membrane</location>
        <topology evidence="1">Multi-pass membrane protein</topology>
    </subcellularLocation>
</comment>
<dbReference type="PROSITE" id="PS51352">
    <property type="entry name" value="THIOREDOXIN_2"/>
    <property type="match status" value="1"/>
</dbReference>
<dbReference type="PANTHER" id="PTHR32234">
    <property type="entry name" value="THIOL:DISULFIDE INTERCHANGE PROTEIN DSBD"/>
    <property type="match status" value="1"/>
</dbReference>
<evidence type="ECO:0000313" key="11">
    <source>
        <dbReference type="Proteomes" id="UP000823637"/>
    </source>
</evidence>
<feature type="transmembrane region" description="Helical" evidence="7">
    <location>
        <begin position="354"/>
        <end position="380"/>
    </location>
</feature>
<feature type="chain" id="PRO_5038527132" evidence="8">
    <location>
        <begin position="29"/>
        <end position="708"/>
    </location>
</feature>
<evidence type="ECO:0000256" key="8">
    <source>
        <dbReference type="SAM" id="SignalP"/>
    </source>
</evidence>
<comment type="caution">
    <text evidence="10">The sequence shown here is derived from an EMBL/GenBank/DDBJ whole genome shotgun (WGS) entry which is preliminary data.</text>
</comment>
<keyword evidence="5 7" id="KW-1133">Transmembrane helix</keyword>
<feature type="domain" description="Thioredoxin" evidence="9">
    <location>
        <begin position="547"/>
        <end position="702"/>
    </location>
</feature>
<dbReference type="SUPFAM" id="SSF52833">
    <property type="entry name" value="Thioredoxin-like"/>
    <property type="match status" value="1"/>
</dbReference>
<evidence type="ECO:0000256" key="6">
    <source>
        <dbReference type="ARBA" id="ARBA00023136"/>
    </source>
</evidence>
<name>A0A9D9HE75_9BACT</name>
<dbReference type="Pfam" id="PF11412">
    <property type="entry name" value="DsbD_N"/>
    <property type="match status" value="1"/>
</dbReference>
<sequence length="708" mass="77805">MIQSVFKQSRFLLSILFATVLCCLPAVAQLPGMGMGMMDPVKWSHSVQREDDSTAVLRFAAEIEDGWHLYSQYQKGTGLPLVFSFEFSQAYGIDGGDTLHESPHYTEHYDSFLKETEFYLSEYASFEKRIKIFSTEDFAIDARVDGQACRDGACVPVSAKFVFDIKGRNADKPVKNAVQKDSKLSQVFPVVTGIDSIGQTEKALPDTDKMPVAIIDSVAGIGEVSADTVEDSGKDESLLWFFLLSFGGGIVALLTPCVFPVIPMTVSYFMKHGGLKQALFYGFSIIFIFMLVGLVFAFAFGENAANYISTHWLPNVLFAAIFVFFAFSLFGYFELSLPSKWVNKSAGASAKAGYAGTFFMALTLVLASFSCTLPIAGTVILNAAAGGFVKPLVGMLGFSLAFALPFTAFALFPSFLAKLPKSGSWMNTLKVTLAFVELAFALKFLSVPDQTYHWGILDREVYLALWIVLSALLGLYLLGKLRFPHDDERPVQNSLPRFLCAIACLAFTVYMIPGMFGAPLNALSGWLPPMHTQDFKLSQAVPPLQESASLCAVPSFSKDLSAPDGVAAYFDYDEALACAKAQDKPLFIDFSGHGCVNCRKVEQMVFSDANVQKELSDNFVVAALYVDDKVLQLPEELQTRSADGRKITLLGEKNSVIQNEFGYNSQPCYLVIDPQTGKPLAQPLFYETDPEAFLQYLEAVQREVPLAQ</sequence>
<keyword evidence="2" id="KW-1003">Cell membrane</keyword>
<feature type="transmembrane region" description="Helical" evidence="7">
    <location>
        <begin position="428"/>
        <end position="446"/>
    </location>
</feature>
<keyword evidence="3 7" id="KW-0812">Transmembrane</keyword>
<dbReference type="GO" id="GO:0015035">
    <property type="term" value="F:protein-disulfide reductase activity"/>
    <property type="evidence" value="ECO:0007669"/>
    <property type="project" value="TreeGrafter"/>
</dbReference>
<organism evidence="10 11">
    <name type="scientific">Candidatus Enterocola intestinipullorum</name>
    <dbReference type="NCBI Taxonomy" id="2840783"/>
    <lineage>
        <taxon>Bacteria</taxon>
        <taxon>Pseudomonadati</taxon>
        <taxon>Bacteroidota</taxon>
        <taxon>Bacteroidia</taxon>
        <taxon>Bacteroidales</taxon>
        <taxon>Candidatus Enterocola</taxon>
    </lineage>
</organism>
<dbReference type="GO" id="GO:0045454">
    <property type="term" value="P:cell redox homeostasis"/>
    <property type="evidence" value="ECO:0007669"/>
    <property type="project" value="TreeGrafter"/>
</dbReference>
<evidence type="ECO:0000256" key="5">
    <source>
        <dbReference type="ARBA" id="ARBA00022989"/>
    </source>
</evidence>
<evidence type="ECO:0000313" key="10">
    <source>
        <dbReference type="EMBL" id="MBO8447539.1"/>
    </source>
</evidence>
<keyword evidence="4" id="KW-0201">Cytochrome c-type biogenesis</keyword>
<proteinExistence type="predicted"/>
<protein>
    <submittedName>
        <fullName evidence="10">Thioredoxin family protein</fullName>
    </submittedName>
</protein>
<reference evidence="10" key="2">
    <citation type="journal article" date="2021" name="PeerJ">
        <title>Extensive microbial diversity within the chicken gut microbiome revealed by metagenomics and culture.</title>
        <authorList>
            <person name="Gilroy R."/>
            <person name="Ravi A."/>
            <person name="Getino M."/>
            <person name="Pursley I."/>
            <person name="Horton D.L."/>
            <person name="Alikhan N.F."/>
            <person name="Baker D."/>
            <person name="Gharbi K."/>
            <person name="Hall N."/>
            <person name="Watson M."/>
            <person name="Adriaenssens E.M."/>
            <person name="Foster-Nyarko E."/>
            <person name="Jarju S."/>
            <person name="Secka A."/>
            <person name="Antonio M."/>
            <person name="Oren A."/>
            <person name="Chaudhuri R.R."/>
            <person name="La Ragione R."/>
            <person name="Hildebrand F."/>
            <person name="Pallen M.J."/>
        </authorList>
    </citation>
    <scope>NUCLEOTIDE SEQUENCE</scope>
    <source>
        <strain evidence="10">D3-1215</strain>
    </source>
</reference>
<dbReference type="Pfam" id="PF02683">
    <property type="entry name" value="DsbD_TM"/>
    <property type="match status" value="1"/>
</dbReference>
<keyword evidence="6 7" id="KW-0472">Membrane</keyword>
<feature type="transmembrane region" description="Helical" evidence="7">
    <location>
        <begin position="312"/>
        <end position="333"/>
    </location>
</feature>
<evidence type="ECO:0000256" key="1">
    <source>
        <dbReference type="ARBA" id="ARBA00004651"/>
    </source>
</evidence>
<dbReference type="InterPro" id="IPR036249">
    <property type="entry name" value="Thioredoxin-like_sf"/>
</dbReference>
<dbReference type="Proteomes" id="UP000823637">
    <property type="component" value="Unassembled WGS sequence"/>
</dbReference>
<evidence type="ECO:0000259" key="9">
    <source>
        <dbReference type="PROSITE" id="PS51352"/>
    </source>
</evidence>
<dbReference type="EMBL" id="JADIMR010000107">
    <property type="protein sequence ID" value="MBO8447539.1"/>
    <property type="molecule type" value="Genomic_DNA"/>
</dbReference>
<feature type="transmembrane region" description="Helical" evidence="7">
    <location>
        <begin position="498"/>
        <end position="520"/>
    </location>
</feature>
<feature type="transmembrane region" description="Helical" evidence="7">
    <location>
        <begin position="238"/>
        <end position="266"/>
    </location>
</feature>